<dbReference type="CDD" id="cd02651">
    <property type="entry name" value="nuc_hydro_IU_UC_XIUA"/>
    <property type="match status" value="1"/>
</dbReference>
<evidence type="ECO:0000256" key="2">
    <source>
        <dbReference type="ARBA" id="ARBA00022801"/>
    </source>
</evidence>
<dbReference type="GO" id="GO:0008477">
    <property type="term" value="F:purine nucleosidase activity"/>
    <property type="evidence" value="ECO:0007669"/>
    <property type="project" value="TreeGrafter"/>
</dbReference>
<dbReference type="Gene3D" id="3.90.245.10">
    <property type="entry name" value="Ribonucleoside hydrolase-like"/>
    <property type="match status" value="1"/>
</dbReference>
<evidence type="ECO:0000313" key="6">
    <source>
        <dbReference type="Proteomes" id="UP000799421"/>
    </source>
</evidence>
<dbReference type="PANTHER" id="PTHR12304">
    <property type="entry name" value="INOSINE-URIDINE PREFERRING NUCLEOSIDE HYDROLASE"/>
    <property type="match status" value="1"/>
</dbReference>
<dbReference type="EMBL" id="MU005985">
    <property type="protein sequence ID" value="KAF2860057.1"/>
    <property type="molecule type" value="Genomic_DNA"/>
</dbReference>
<keyword evidence="3" id="KW-0326">Glycosidase</keyword>
<dbReference type="OrthoDB" id="432381at2759"/>
<dbReference type="SUPFAM" id="SSF53590">
    <property type="entry name" value="Nucleoside hydrolase"/>
    <property type="match status" value="1"/>
</dbReference>
<dbReference type="GO" id="GO:0005829">
    <property type="term" value="C:cytosol"/>
    <property type="evidence" value="ECO:0007669"/>
    <property type="project" value="TreeGrafter"/>
</dbReference>
<evidence type="ECO:0000256" key="1">
    <source>
        <dbReference type="ARBA" id="ARBA00009176"/>
    </source>
</evidence>
<feature type="domain" description="Inosine/uridine-preferring nucleoside hydrolase" evidence="4">
    <location>
        <begin position="5"/>
        <end position="316"/>
    </location>
</feature>
<keyword evidence="6" id="KW-1185">Reference proteome</keyword>
<proteinExistence type="inferred from homology"/>
<name>A0A6A7BYJ9_9PEZI</name>
<dbReference type="PANTHER" id="PTHR12304:SF4">
    <property type="entry name" value="URIDINE NUCLEOSIDASE"/>
    <property type="match status" value="1"/>
</dbReference>
<comment type="similarity">
    <text evidence="1">Belongs to the IUNH family.</text>
</comment>
<protein>
    <submittedName>
        <fullName evidence="5">Inosine/uridine-preferring nucleoside hydrolase</fullName>
    </submittedName>
</protein>
<keyword evidence="2 5" id="KW-0378">Hydrolase</keyword>
<evidence type="ECO:0000259" key="4">
    <source>
        <dbReference type="Pfam" id="PF01156"/>
    </source>
</evidence>
<organism evidence="5 6">
    <name type="scientific">Piedraia hortae CBS 480.64</name>
    <dbReference type="NCBI Taxonomy" id="1314780"/>
    <lineage>
        <taxon>Eukaryota</taxon>
        <taxon>Fungi</taxon>
        <taxon>Dikarya</taxon>
        <taxon>Ascomycota</taxon>
        <taxon>Pezizomycotina</taxon>
        <taxon>Dothideomycetes</taxon>
        <taxon>Dothideomycetidae</taxon>
        <taxon>Capnodiales</taxon>
        <taxon>Piedraiaceae</taxon>
        <taxon>Piedraia</taxon>
    </lineage>
</organism>
<dbReference type="InterPro" id="IPR001910">
    <property type="entry name" value="Inosine/uridine_hydrolase_dom"/>
</dbReference>
<dbReference type="InterPro" id="IPR023186">
    <property type="entry name" value="IUNH"/>
</dbReference>
<evidence type="ECO:0000256" key="3">
    <source>
        <dbReference type="ARBA" id="ARBA00023295"/>
    </source>
</evidence>
<accession>A0A6A7BYJ9</accession>
<reference evidence="5" key="1">
    <citation type="journal article" date="2020" name="Stud. Mycol.">
        <title>101 Dothideomycetes genomes: a test case for predicting lifestyles and emergence of pathogens.</title>
        <authorList>
            <person name="Haridas S."/>
            <person name="Albert R."/>
            <person name="Binder M."/>
            <person name="Bloem J."/>
            <person name="Labutti K."/>
            <person name="Salamov A."/>
            <person name="Andreopoulos B."/>
            <person name="Baker S."/>
            <person name="Barry K."/>
            <person name="Bills G."/>
            <person name="Bluhm B."/>
            <person name="Cannon C."/>
            <person name="Castanera R."/>
            <person name="Culley D."/>
            <person name="Daum C."/>
            <person name="Ezra D."/>
            <person name="Gonzalez J."/>
            <person name="Henrissat B."/>
            <person name="Kuo A."/>
            <person name="Liang C."/>
            <person name="Lipzen A."/>
            <person name="Lutzoni F."/>
            <person name="Magnuson J."/>
            <person name="Mondo S."/>
            <person name="Nolan M."/>
            <person name="Ohm R."/>
            <person name="Pangilinan J."/>
            <person name="Park H.-J."/>
            <person name="Ramirez L."/>
            <person name="Alfaro M."/>
            <person name="Sun H."/>
            <person name="Tritt A."/>
            <person name="Yoshinaga Y."/>
            <person name="Zwiers L.-H."/>
            <person name="Turgeon B."/>
            <person name="Goodwin S."/>
            <person name="Spatafora J."/>
            <person name="Crous P."/>
            <person name="Grigoriev I."/>
        </authorList>
    </citation>
    <scope>NUCLEOTIDE SEQUENCE</scope>
    <source>
        <strain evidence="5">CBS 480.64</strain>
    </source>
</reference>
<dbReference type="InterPro" id="IPR036452">
    <property type="entry name" value="Ribo_hydro-like"/>
</dbReference>
<gene>
    <name evidence="5" type="ORF">K470DRAFT_258225</name>
</gene>
<dbReference type="Proteomes" id="UP000799421">
    <property type="component" value="Unassembled WGS sequence"/>
</dbReference>
<dbReference type="GO" id="GO:0006152">
    <property type="term" value="P:purine nucleoside catabolic process"/>
    <property type="evidence" value="ECO:0007669"/>
    <property type="project" value="TreeGrafter"/>
</dbReference>
<sequence length="326" mass="35362">MPVPLWLDCDTGHDDAFALLLYTHSPADIKCLGVSTVFGNAPLECTTWNTRAVLKAIGREGEVEVHTGSREPWVRPAQHYQAAESIHGTSGLDGDMILPTPTIEAKHDAVEAMHTALVESNEPAWLVATGPLTNVAKLFHQFPDLAGKIAGLSIMGGAVSGGFTSAPLEGCGNWTAWAEFNIYCDPEAASAVFANRELAERTVLVPLDLTHQFLATEEIRTAIAKPLTPTRKLFAGILQFFAKTYSEVFGFKEGPPVHDMLAVATAAWPSYFDFGEAGYRVKVVTEGEQCGRTIIEGTDVKGIKIPRGLDTEKLWKLVNDALDRVE</sequence>
<dbReference type="AlphaFoldDB" id="A0A6A7BYJ9"/>
<dbReference type="Pfam" id="PF01156">
    <property type="entry name" value="IU_nuc_hydro"/>
    <property type="match status" value="1"/>
</dbReference>
<evidence type="ECO:0000313" key="5">
    <source>
        <dbReference type="EMBL" id="KAF2860057.1"/>
    </source>
</evidence>